<dbReference type="PRINTS" id="PR00080">
    <property type="entry name" value="SDRFAMILY"/>
</dbReference>
<evidence type="ECO:0000256" key="2">
    <source>
        <dbReference type="ARBA" id="ARBA00022857"/>
    </source>
</evidence>
<evidence type="ECO:0000313" key="6">
    <source>
        <dbReference type="Proteomes" id="UP000785200"/>
    </source>
</evidence>
<reference evidence="5" key="1">
    <citation type="submission" date="2019-07" db="EMBL/GenBank/DDBJ databases">
        <title>Hyphodiscus hymeniophilus genome sequencing and assembly.</title>
        <authorList>
            <person name="Kramer G."/>
            <person name="Nodwell J."/>
        </authorList>
    </citation>
    <scope>NUCLEOTIDE SEQUENCE</scope>
    <source>
        <strain evidence="5">ATCC 34498</strain>
    </source>
</reference>
<dbReference type="InterPro" id="IPR002347">
    <property type="entry name" value="SDR_fam"/>
</dbReference>
<dbReference type="InterPro" id="IPR036291">
    <property type="entry name" value="NAD(P)-bd_dom_sf"/>
</dbReference>
<dbReference type="EMBL" id="VNKQ01000007">
    <property type="protein sequence ID" value="KAG0649771.1"/>
    <property type="molecule type" value="Genomic_DNA"/>
</dbReference>
<sequence length="343" mass="36575">MTRWTFNSNGDKVVEAFKDRVKGKTSKVLPISLLKFELINPVVITGPGIGGIGAETALSLAAGSPSLLILAGRTESKVSPLVAAISARYPSVSTKFVPLDLASQASVRAAAATISSSVESIDILINNGGIMVCPYAKSEEGIEMQFATNYVGHFLLTNLLVGKLLKGGGREGVRVVNVSSSAHGSGVIRWDDVNFEDGKVYQPWEAYGQSKSALILFSHALATRLKKHGGFSFSLHPGSISSGLQVHMMAADKALLEDGMARAAAAEKAMGREWKMPAKKTMQQGCSTTLIAALDPSIEKDNGAYLDNGDIAANSPPDYLSLLESEHRLWKLSEELVGEKLDW</sequence>
<accession>A0A9P7AY26</accession>
<dbReference type="PANTHER" id="PTHR24320">
    <property type="entry name" value="RETINOL DEHYDROGENASE"/>
    <property type="match status" value="1"/>
</dbReference>
<dbReference type="OrthoDB" id="191139at2759"/>
<organism evidence="5 6">
    <name type="scientific">Hyphodiscus hymeniophilus</name>
    <dbReference type="NCBI Taxonomy" id="353542"/>
    <lineage>
        <taxon>Eukaryota</taxon>
        <taxon>Fungi</taxon>
        <taxon>Dikarya</taxon>
        <taxon>Ascomycota</taxon>
        <taxon>Pezizomycotina</taxon>
        <taxon>Leotiomycetes</taxon>
        <taxon>Helotiales</taxon>
        <taxon>Hyphodiscaceae</taxon>
        <taxon>Hyphodiscus</taxon>
    </lineage>
</organism>
<evidence type="ECO:0000256" key="1">
    <source>
        <dbReference type="ARBA" id="ARBA00006484"/>
    </source>
</evidence>
<proteinExistence type="inferred from homology"/>
<evidence type="ECO:0000256" key="4">
    <source>
        <dbReference type="RuleBase" id="RU000363"/>
    </source>
</evidence>
<dbReference type="Proteomes" id="UP000785200">
    <property type="component" value="Unassembled WGS sequence"/>
</dbReference>
<dbReference type="InterPro" id="IPR020904">
    <property type="entry name" value="Sc_DH/Rdtase_CS"/>
</dbReference>
<dbReference type="PANTHER" id="PTHR24320:SF283">
    <property type="entry name" value="RETINOL DEHYDROGENASE 11"/>
    <property type="match status" value="1"/>
</dbReference>
<keyword evidence="3" id="KW-0560">Oxidoreductase</keyword>
<keyword evidence="2" id="KW-0521">NADP</keyword>
<dbReference type="AlphaFoldDB" id="A0A9P7AY26"/>
<comment type="caution">
    <text evidence="5">The sequence shown here is derived from an EMBL/GenBank/DDBJ whole genome shotgun (WGS) entry which is preliminary data.</text>
</comment>
<evidence type="ECO:0000313" key="5">
    <source>
        <dbReference type="EMBL" id="KAG0649771.1"/>
    </source>
</evidence>
<evidence type="ECO:0000256" key="3">
    <source>
        <dbReference type="ARBA" id="ARBA00023002"/>
    </source>
</evidence>
<dbReference type="GO" id="GO:0016491">
    <property type="term" value="F:oxidoreductase activity"/>
    <property type="evidence" value="ECO:0007669"/>
    <property type="project" value="UniProtKB-KW"/>
</dbReference>
<gene>
    <name evidence="5" type="ORF">D0Z07_3706</name>
</gene>
<dbReference type="Pfam" id="PF00106">
    <property type="entry name" value="adh_short"/>
    <property type="match status" value="1"/>
</dbReference>
<comment type="similarity">
    <text evidence="1 4">Belongs to the short-chain dehydrogenases/reductases (SDR) family.</text>
</comment>
<keyword evidence="6" id="KW-1185">Reference proteome</keyword>
<protein>
    <submittedName>
        <fullName evidence="5">Short-chain dehydrogenase TIC chloroplastic</fullName>
    </submittedName>
</protein>
<dbReference type="Gene3D" id="3.40.50.720">
    <property type="entry name" value="NAD(P)-binding Rossmann-like Domain"/>
    <property type="match status" value="1"/>
</dbReference>
<dbReference type="PRINTS" id="PR00081">
    <property type="entry name" value="GDHRDH"/>
</dbReference>
<name>A0A9P7AY26_9HELO</name>
<dbReference type="PROSITE" id="PS00061">
    <property type="entry name" value="ADH_SHORT"/>
    <property type="match status" value="1"/>
</dbReference>
<dbReference type="SUPFAM" id="SSF51735">
    <property type="entry name" value="NAD(P)-binding Rossmann-fold domains"/>
    <property type="match status" value="1"/>
</dbReference>